<organism evidence="2 3">
    <name type="scientific">Armillaria gallica</name>
    <name type="common">Bulbous honey fungus</name>
    <name type="synonym">Armillaria bulbosa</name>
    <dbReference type="NCBI Taxonomy" id="47427"/>
    <lineage>
        <taxon>Eukaryota</taxon>
        <taxon>Fungi</taxon>
        <taxon>Dikarya</taxon>
        <taxon>Basidiomycota</taxon>
        <taxon>Agaricomycotina</taxon>
        <taxon>Agaricomycetes</taxon>
        <taxon>Agaricomycetidae</taxon>
        <taxon>Agaricales</taxon>
        <taxon>Marasmiineae</taxon>
        <taxon>Physalacriaceae</taxon>
        <taxon>Armillaria</taxon>
    </lineage>
</organism>
<gene>
    <name evidence="2" type="ORF">ARMGADRAFT_1056344</name>
</gene>
<evidence type="ECO:0000313" key="2">
    <source>
        <dbReference type="EMBL" id="PBL03053.1"/>
    </source>
</evidence>
<dbReference type="Pfam" id="PF12937">
    <property type="entry name" value="F-box-like"/>
    <property type="match status" value="1"/>
</dbReference>
<dbReference type="InParanoid" id="A0A2H3EI53"/>
<dbReference type="Proteomes" id="UP000217790">
    <property type="component" value="Unassembled WGS sequence"/>
</dbReference>
<dbReference type="InterPro" id="IPR001810">
    <property type="entry name" value="F-box_dom"/>
</dbReference>
<evidence type="ECO:0000259" key="1">
    <source>
        <dbReference type="Pfam" id="PF12937"/>
    </source>
</evidence>
<dbReference type="AlphaFoldDB" id="A0A2H3EI53"/>
<dbReference type="Gene3D" id="3.80.10.10">
    <property type="entry name" value="Ribonuclease Inhibitor"/>
    <property type="match status" value="1"/>
</dbReference>
<dbReference type="OrthoDB" id="3352039at2759"/>
<dbReference type="EMBL" id="KZ293644">
    <property type="protein sequence ID" value="PBL03053.1"/>
    <property type="molecule type" value="Genomic_DNA"/>
</dbReference>
<dbReference type="InterPro" id="IPR032675">
    <property type="entry name" value="LRR_dom_sf"/>
</dbReference>
<protein>
    <recommendedName>
        <fullName evidence="1">F-box domain-containing protein</fullName>
    </recommendedName>
</protein>
<evidence type="ECO:0000313" key="3">
    <source>
        <dbReference type="Proteomes" id="UP000217790"/>
    </source>
</evidence>
<dbReference type="STRING" id="47427.A0A2H3EI53"/>
<name>A0A2H3EI53_ARMGA</name>
<proteinExistence type="predicted"/>
<reference evidence="3" key="1">
    <citation type="journal article" date="2017" name="Nat. Ecol. Evol.">
        <title>Genome expansion and lineage-specific genetic innovations in the forest pathogenic fungi Armillaria.</title>
        <authorList>
            <person name="Sipos G."/>
            <person name="Prasanna A.N."/>
            <person name="Walter M.C."/>
            <person name="O'Connor E."/>
            <person name="Balint B."/>
            <person name="Krizsan K."/>
            <person name="Kiss B."/>
            <person name="Hess J."/>
            <person name="Varga T."/>
            <person name="Slot J."/>
            <person name="Riley R."/>
            <person name="Boka B."/>
            <person name="Rigling D."/>
            <person name="Barry K."/>
            <person name="Lee J."/>
            <person name="Mihaltcheva S."/>
            <person name="LaButti K."/>
            <person name="Lipzen A."/>
            <person name="Waldron R."/>
            <person name="Moloney N.M."/>
            <person name="Sperisen C."/>
            <person name="Kredics L."/>
            <person name="Vagvoelgyi C."/>
            <person name="Patrignani A."/>
            <person name="Fitzpatrick D."/>
            <person name="Nagy I."/>
            <person name="Doyle S."/>
            <person name="Anderson J.B."/>
            <person name="Grigoriev I.V."/>
            <person name="Gueldener U."/>
            <person name="Muensterkoetter M."/>
            <person name="Nagy L.G."/>
        </authorList>
    </citation>
    <scope>NUCLEOTIDE SEQUENCE [LARGE SCALE GENOMIC DNA]</scope>
    <source>
        <strain evidence="3">Ar21-2</strain>
    </source>
</reference>
<feature type="domain" description="F-box" evidence="1">
    <location>
        <begin position="88"/>
        <end position="145"/>
    </location>
</feature>
<accession>A0A2H3EI53</accession>
<sequence length="517" mass="57493">MLSCLIQYDAIPSGRHCLICPSRSLCTHYLPFCEETDVPINASRAPYDLNACNAEIDRVQNILQSLVLHKARLQRNRNDAQTIVGRFPTEILTLIFREACLPQDSDVGAAKMLLSSTAMDISSVCHRWRAIALDIPDLWATICIKLPTAPPPRTAAFEAALHLYLERSRCAPLSIHLCSSADPLHRIDMSYKSRFILPLCRESHRWRHLHVSFMCKRFFELFLQTVNRTCSDLRQLNALTITDTSGDPSSYSPEGFTSLCGVTKLELRGNIIHIEGSPFAKTRSLSVQATGSRPNAQILASTVASAVRLKSLTIFSNIHNIYVGNIPAVTSQLTSLTLHLSDADYTSFGILLAPLILPSLSKLTLIHAGRHPASAIPLLFTYLAAFCSKHRITDLTLLQVPILAPDLVLLFEEMTIPLTALYIHESPTVRTITPVLVRGIMDTLPVLTRLGLIWSENSEIDESAVMGLIEMRTWATGGLKRATVGRGEAHHNLGRRTRDRLSLLHEEGLKVYERVLD</sequence>
<dbReference type="OMA" id="CRESHRW"/>
<keyword evidence="3" id="KW-1185">Reference proteome</keyword>